<evidence type="ECO:0000256" key="2">
    <source>
        <dbReference type="ARBA" id="ARBA00022630"/>
    </source>
</evidence>
<evidence type="ECO:0000256" key="1">
    <source>
        <dbReference type="ARBA" id="ARBA00001974"/>
    </source>
</evidence>
<proteinExistence type="inferred from homology"/>
<keyword evidence="4" id="KW-0560">Oxidoreductase</keyword>
<evidence type="ECO:0000256" key="3">
    <source>
        <dbReference type="ARBA" id="ARBA00022827"/>
    </source>
</evidence>
<dbReference type="Pfam" id="PF01266">
    <property type="entry name" value="DAO"/>
    <property type="match status" value="1"/>
</dbReference>
<dbReference type="PANTHER" id="PTHR43104:SF4">
    <property type="entry name" value="L-2-HYDROXYGLUTARATE DEHYDROGENASE, MITOCHONDRIAL"/>
    <property type="match status" value="1"/>
</dbReference>
<dbReference type="Proteomes" id="UP001221189">
    <property type="component" value="Unassembled WGS sequence"/>
</dbReference>
<dbReference type="Gene3D" id="3.50.50.60">
    <property type="entry name" value="FAD/NAD(P)-binding domain"/>
    <property type="match status" value="1"/>
</dbReference>
<dbReference type="RefSeq" id="WP_273601801.1">
    <property type="nucleotide sequence ID" value="NZ_JAQQXT010000013.1"/>
</dbReference>
<dbReference type="InterPro" id="IPR036188">
    <property type="entry name" value="FAD/NAD-bd_sf"/>
</dbReference>
<evidence type="ECO:0000313" key="7">
    <source>
        <dbReference type="EMBL" id="MDC8773628.1"/>
    </source>
</evidence>
<dbReference type="PANTHER" id="PTHR43104">
    <property type="entry name" value="L-2-HYDROXYGLUTARATE DEHYDROGENASE, MITOCHONDRIAL"/>
    <property type="match status" value="1"/>
</dbReference>
<keyword evidence="8" id="KW-1185">Reference proteome</keyword>
<sequence length="398" mass="41760">MDAAIEEVDAVVIGAGVVGLAVARALAQQGLETLLLERAERIGSGVSSRSSEVIHAGLYYPPGSLKARLCVQGRALLYDYCESHQVAHRCCGKLVVATDAAQVSALQRLMQTAQRNGVHDLRWLDAAQASALEPALRCEAALASPSTGIIDSHGLMLALLGDFESAGGALGLCSTVTGLRRVGQAWRLQVQAEGAEMSLQAGIVVNAAGLWAAGLTQAIEGLAPAQQAKAYFSKGSYFALAGPAPFSRLIYPMPRDDCLGVHLTLDLAGAARFGPDAQWLQGISEPAQLDYALDPRRADAFYADVRSYWPALPDGALQPDYSGVRPKIHGPDEPAPDFRIDGPAQHGLPGLVNLLGIESPGLTSCLALAQEVLVRLAGDQAWSSPVSTPSTQVPPCSN</sequence>
<gene>
    <name evidence="7" type="ORF">PRZ03_18790</name>
</gene>
<evidence type="ECO:0000256" key="5">
    <source>
        <dbReference type="ARBA" id="ARBA00037941"/>
    </source>
</evidence>
<feature type="domain" description="FAD dependent oxidoreductase" evidence="6">
    <location>
        <begin position="9"/>
        <end position="372"/>
    </location>
</feature>
<evidence type="ECO:0000256" key="4">
    <source>
        <dbReference type="ARBA" id="ARBA00023002"/>
    </source>
</evidence>
<protein>
    <submittedName>
        <fullName evidence="7">NAD(P)/FAD-dependent oxidoreductase</fullName>
    </submittedName>
</protein>
<keyword evidence="2" id="KW-0285">Flavoprotein</keyword>
<dbReference type="Gene3D" id="3.30.9.10">
    <property type="entry name" value="D-Amino Acid Oxidase, subunit A, domain 2"/>
    <property type="match status" value="1"/>
</dbReference>
<comment type="cofactor">
    <cofactor evidence="1">
        <name>FAD</name>
        <dbReference type="ChEBI" id="CHEBI:57692"/>
    </cofactor>
</comment>
<comment type="similarity">
    <text evidence="5">Belongs to the L2HGDH family.</text>
</comment>
<evidence type="ECO:0000313" key="8">
    <source>
        <dbReference type="Proteomes" id="UP001221189"/>
    </source>
</evidence>
<evidence type="ECO:0000259" key="6">
    <source>
        <dbReference type="Pfam" id="PF01266"/>
    </source>
</evidence>
<reference evidence="7 8" key="1">
    <citation type="submission" date="2022-10" db="EMBL/GenBank/DDBJ databases">
        <title>Paucibacter sp. hw1 Genome sequencing.</title>
        <authorList>
            <person name="Park S."/>
        </authorList>
    </citation>
    <scope>NUCLEOTIDE SEQUENCE [LARGE SCALE GENOMIC DNA]</scope>
    <source>
        <strain evidence="8">hw1</strain>
    </source>
</reference>
<organism evidence="7 8">
    <name type="scientific">Roseateles albus</name>
    <dbReference type="NCBI Taxonomy" id="2987525"/>
    <lineage>
        <taxon>Bacteria</taxon>
        <taxon>Pseudomonadati</taxon>
        <taxon>Pseudomonadota</taxon>
        <taxon>Betaproteobacteria</taxon>
        <taxon>Burkholderiales</taxon>
        <taxon>Sphaerotilaceae</taxon>
        <taxon>Roseateles</taxon>
    </lineage>
</organism>
<dbReference type="SUPFAM" id="SSF51905">
    <property type="entry name" value="FAD/NAD(P)-binding domain"/>
    <property type="match status" value="1"/>
</dbReference>
<name>A0ABT5KI83_9BURK</name>
<accession>A0ABT5KI83</accession>
<keyword evidence="3" id="KW-0274">FAD</keyword>
<dbReference type="InterPro" id="IPR006076">
    <property type="entry name" value="FAD-dep_OxRdtase"/>
</dbReference>
<comment type="caution">
    <text evidence="7">The sequence shown here is derived from an EMBL/GenBank/DDBJ whole genome shotgun (WGS) entry which is preliminary data.</text>
</comment>
<dbReference type="EMBL" id="JAQQXT010000013">
    <property type="protein sequence ID" value="MDC8773628.1"/>
    <property type="molecule type" value="Genomic_DNA"/>
</dbReference>